<dbReference type="Pfam" id="PF17868">
    <property type="entry name" value="AAA_lid_8"/>
    <property type="match status" value="1"/>
</dbReference>
<evidence type="ECO:0000313" key="5">
    <source>
        <dbReference type="Proteomes" id="UP000681162"/>
    </source>
</evidence>
<dbReference type="InterPro" id="IPR045427">
    <property type="entry name" value="MoxR"/>
</dbReference>
<evidence type="ECO:0000256" key="1">
    <source>
        <dbReference type="SAM" id="Coils"/>
    </source>
</evidence>
<dbReference type="InterPro" id="IPR027417">
    <property type="entry name" value="P-loop_NTPase"/>
</dbReference>
<dbReference type="InterPro" id="IPR050513">
    <property type="entry name" value="RavA_ATPases"/>
</dbReference>
<dbReference type="AlphaFoldDB" id="A0A920CHX3"/>
<sequence>MKIKDIQLALNNQYAEREEVIEGLMVAMIARQHALLIGPPGTGKSALVSDLTKRITGANYFQWLLTRFSTPEELFGPVSLKELEQGVYKRNTTGKLPEAHTSFLDEIFKANSAILNALLTLINERVFYNNGAPAQVPLMSLIGSSNEYPEDGEGLEALFDRFLLRYEVDYIGEDQSFISMLKGSAPSTADMSIDELFELQFFSDTVTIPDEVFDALSKIRRELMDEGIRPSDRRFKQVLAVIRAKAVLAGRDFAELEDLMILKHSLWEKPEQRDKVAKIVRNHAQDAVKTRVEEIEAEAADILKSLEQSNNSTDVAVESTKKLKSLVSELKKLQKDNPNRTEVAQAVALVQKSLTDIASQVLGV</sequence>
<gene>
    <name evidence="4" type="ORF">J41TS12_30490</name>
</gene>
<dbReference type="Proteomes" id="UP000681162">
    <property type="component" value="Unassembled WGS sequence"/>
</dbReference>
<keyword evidence="5" id="KW-1185">Reference proteome</keyword>
<dbReference type="Pfam" id="PF20030">
    <property type="entry name" value="bpMoxR"/>
    <property type="match status" value="1"/>
</dbReference>
<dbReference type="Gene3D" id="3.40.50.300">
    <property type="entry name" value="P-loop containing nucleotide triphosphate hydrolases"/>
    <property type="match status" value="1"/>
</dbReference>
<dbReference type="CDD" id="cd00009">
    <property type="entry name" value="AAA"/>
    <property type="match status" value="1"/>
</dbReference>
<evidence type="ECO:0008006" key="6">
    <source>
        <dbReference type="Google" id="ProtNLM"/>
    </source>
</evidence>
<dbReference type="SUPFAM" id="SSF52540">
    <property type="entry name" value="P-loop containing nucleoside triphosphate hydrolases"/>
    <property type="match status" value="1"/>
</dbReference>
<reference evidence="4 5" key="1">
    <citation type="submission" date="2021-03" db="EMBL/GenBank/DDBJ databases">
        <title>Antimicrobial resistance genes in bacteria isolated from Japanese honey, and their potential for conferring macrolide and lincosamide resistance in the American foulbrood pathogen Paenibacillus larvae.</title>
        <authorList>
            <person name="Okamoto M."/>
            <person name="Kumagai M."/>
            <person name="Kanamori H."/>
            <person name="Takamatsu D."/>
        </authorList>
    </citation>
    <scope>NUCLEOTIDE SEQUENCE [LARGE SCALE GENOMIC DNA]</scope>
    <source>
        <strain evidence="4 5">J41TS12</strain>
    </source>
</reference>
<protein>
    <recommendedName>
        <fullName evidence="6">ATPase</fullName>
    </recommendedName>
</protein>
<name>A0A920CHX3_9BACL</name>
<dbReference type="InterPro" id="IPR041538">
    <property type="entry name" value="RavA-like_AAA_lid"/>
</dbReference>
<accession>A0A920CHX3</accession>
<feature type="coiled-coil region" evidence="1">
    <location>
        <begin position="292"/>
        <end position="336"/>
    </location>
</feature>
<evidence type="ECO:0000259" key="2">
    <source>
        <dbReference type="Pfam" id="PF17868"/>
    </source>
</evidence>
<proteinExistence type="predicted"/>
<feature type="domain" description="ATPase RavA-like AAA lid" evidence="2">
    <location>
        <begin position="211"/>
        <end position="280"/>
    </location>
</feature>
<keyword evidence="1" id="KW-0175">Coiled coil</keyword>
<comment type="caution">
    <text evidence="4">The sequence shown here is derived from an EMBL/GenBank/DDBJ whole genome shotgun (WGS) entry which is preliminary data.</text>
</comment>
<feature type="domain" description="MoxR" evidence="3">
    <location>
        <begin position="2"/>
        <end position="175"/>
    </location>
</feature>
<evidence type="ECO:0000259" key="3">
    <source>
        <dbReference type="Pfam" id="PF20030"/>
    </source>
</evidence>
<organism evidence="4 5">
    <name type="scientific">Paenibacillus antibioticophila</name>
    <dbReference type="NCBI Taxonomy" id="1274374"/>
    <lineage>
        <taxon>Bacteria</taxon>
        <taxon>Bacillati</taxon>
        <taxon>Bacillota</taxon>
        <taxon>Bacilli</taxon>
        <taxon>Bacillales</taxon>
        <taxon>Paenibacillaceae</taxon>
        <taxon>Paenibacillus</taxon>
    </lineage>
</organism>
<dbReference type="RefSeq" id="WP_212940324.1">
    <property type="nucleotide sequence ID" value="NZ_BORR01000010.1"/>
</dbReference>
<dbReference type="PANTHER" id="PTHR32204">
    <property type="entry name" value="ATPASE RAVA"/>
    <property type="match status" value="1"/>
</dbReference>
<dbReference type="EMBL" id="BORR01000010">
    <property type="protein sequence ID" value="GIO38188.1"/>
    <property type="molecule type" value="Genomic_DNA"/>
</dbReference>
<dbReference type="PANTHER" id="PTHR32204:SF0">
    <property type="entry name" value="ATPASE RAVA"/>
    <property type="match status" value="1"/>
</dbReference>
<evidence type="ECO:0000313" key="4">
    <source>
        <dbReference type="EMBL" id="GIO38188.1"/>
    </source>
</evidence>